<organism evidence="2 3">
    <name type="scientific">Pelagivirga sediminicola</name>
    <dbReference type="NCBI Taxonomy" id="2170575"/>
    <lineage>
        <taxon>Bacteria</taxon>
        <taxon>Pseudomonadati</taxon>
        <taxon>Pseudomonadota</taxon>
        <taxon>Alphaproteobacteria</taxon>
        <taxon>Rhodobacterales</taxon>
        <taxon>Paracoccaceae</taxon>
        <taxon>Pelagivirga</taxon>
    </lineage>
</organism>
<dbReference type="GO" id="GO:0030170">
    <property type="term" value="F:pyridoxal phosphate binding"/>
    <property type="evidence" value="ECO:0007669"/>
    <property type="project" value="InterPro"/>
</dbReference>
<dbReference type="GO" id="GO:0030151">
    <property type="term" value="F:molybdenum ion binding"/>
    <property type="evidence" value="ECO:0007669"/>
    <property type="project" value="InterPro"/>
</dbReference>
<dbReference type="Gene3D" id="2.40.33.20">
    <property type="entry name" value="PK beta-barrel domain-like"/>
    <property type="match status" value="1"/>
</dbReference>
<dbReference type="InterPro" id="IPR052716">
    <property type="entry name" value="MOSC_domain"/>
</dbReference>
<evidence type="ECO:0000313" key="2">
    <source>
        <dbReference type="EMBL" id="PVA10178.1"/>
    </source>
</evidence>
<dbReference type="SUPFAM" id="SSF50800">
    <property type="entry name" value="PK beta-barrel domain-like"/>
    <property type="match status" value="1"/>
</dbReference>
<dbReference type="PANTHER" id="PTHR36930:SF1">
    <property type="entry name" value="MOSC DOMAIN-CONTAINING PROTEIN"/>
    <property type="match status" value="1"/>
</dbReference>
<dbReference type="Proteomes" id="UP000244446">
    <property type="component" value="Unassembled WGS sequence"/>
</dbReference>
<dbReference type="OrthoDB" id="581532at2"/>
<dbReference type="Pfam" id="PF03476">
    <property type="entry name" value="MOSC_N"/>
    <property type="match status" value="1"/>
</dbReference>
<protein>
    <submittedName>
        <fullName evidence="2">Molybdenum cofactor biosysynthesis protein</fullName>
    </submittedName>
</protein>
<dbReference type="GO" id="GO:0003824">
    <property type="term" value="F:catalytic activity"/>
    <property type="evidence" value="ECO:0007669"/>
    <property type="project" value="InterPro"/>
</dbReference>
<dbReference type="InterPro" id="IPR005302">
    <property type="entry name" value="MoCF_Sase_C"/>
</dbReference>
<sequence>MTVRVSALWRHPIKAHGREALTRATLAEGATFPWDRRWAVAHDAADVPDTGWAPCRNFTRGASSPQLMAISAVVDEGRGTVTLRHPDRPDLTFDPGQDEEGFLAWVRPLISENRPAASRIVSPEDAGMTDTDFASISILNAASGRDLGQRMGTDLDLARWRGNIILDGIDPWAERAWIGQTLRIGDARLQVREPIVRCLATTANPETGERDADTLGALKAAFGHQQFGIYATVTQGGDIAVGDAVEVL</sequence>
<accession>A0A2T7G6Y6</accession>
<keyword evidence="3" id="KW-1185">Reference proteome</keyword>
<gene>
    <name evidence="2" type="ORF">DC366_11055</name>
</gene>
<dbReference type="AlphaFoldDB" id="A0A2T7G6Y6"/>
<comment type="caution">
    <text evidence="2">The sequence shown here is derived from an EMBL/GenBank/DDBJ whole genome shotgun (WGS) entry which is preliminary data.</text>
</comment>
<dbReference type="PANTHER" id="PTHR36930">
    <property type="entry name" value="METAL-SULFUR CLUSTER BIOSYNTHESIS PROTEINS YUAD-RELATED"/>
    <property type="match status" value="1"/>
</dbReference>
<name>A0A2T7G6Y6_9RHOB</name>
<evidence type="ECO:0000313" key="3">
    <source>
        <dbReference type="Proteomes" id="UP000244446"/>
    </source>
</evidence>
<dbReference type="Pfam" id="PF03473">
    <property type="entry name" value="MOSC"/>
    <property type="match status" value="1"/>
</dbReference>
<proteinExistence type="predicted"/>
<dbReference type="EMBL" id="QCYH01000005">
    <property type="protein sequence ID" value="PVA10178.1"/>
    <property type="molecule type" value="Genomic_DNA"/>
</dbReference>
<reference evidence="2 3" key="1">
    <citation type="submission" date="2018-04" db="EMBL/GenBank/DDBJ databases">
        <title>Pelagivirga bohaiensis gen. nov., sp. nov., a bacterium isolated from the Bohai Sea.</title>
        <authorList>
            <person name="Ji X."/>
        </authorList>
    </citation>
    <scope>NUCLEOTIDE SEQUENCE [LARGE SCALE GENOMIC DNA]</scope>
    <source>
        <strain evidence="2 3">BH-SD19</strain>
    </source>
</reference>
<dbReference type="InterPro" id="IPR011037">
    <property type="entry name" value="Pyrv_Knase-like_insert_dom_sf"/>
</dbReference>
<dbReference type="InterPro" id="IPR005303">
    <property type="entry name" value="MOCOS_middle"/>
</dbReference>
<dbReference type="RefSeq" id="WP_108692260.1">
    <property type="nucleotide sequence ID" value="NZ_QCYH01000005.1"/>
</dbReference>
<dbReference type="PROSITE" id="PS51340">
    <property type="entry name" value="MOSC"/>
    <property type="match status" value="1"/>
</dbReference>
<feature type="domain" description="MOSC" evidence="1">
    <location>
        <begin position="107"/>
        <end position="248"/>
    </location>
</feature>
<evidence type="ECO:0000259" key="1">
    <source>
        <dbReference type="PROSITE" id="PS51340"/>
    </source>
</evidence>